<sequence>MRLSRPAPRRVVIAAVMLLVLFAGLYATRDPDRPEQITILAAPELMDLRPVLSDFTRAEGIRVELREADGAPLSTQLGTRPPVDAVWLPTGLEHNGDGNRQLGAGRTITFSPVLLALKVSVAERLGWIGSRVTWKQIASAARGHRFTFGMSAPDQTFTGRAAVLAVASGLTGVIDSIDDGDIYPAAGGLRAMSAAQTVTASTDAELAARFLQSGGASADGLYTHESQIARLNASGLLKQQLVPIRPSDGVVSARYTLRPLLKPRTPKAAENLSRLADHLLDPDTQQKIADRIRHRPIAPGVRLPAALPANPPPLLNIPRDQTVVDRLVAVYLGRYRYATRTVFLLDVSGSMRGAKTADLRRAAAALAGAPVTHGAGVAEEEAIFLPFGSSPAKPVIIDLSGARFARGHKAVSDFLAGLTPRGHTATYDALVAALRNLARLGTDDRILSIVLITDGMSNRGRTLSDFMKHRDTLTPDLKRVPVYPVLVDGADARSMRQLAEHTGGRLLDARHTDLAAAFLAYRAQQ</sequence>
<evidence type="ECO:0000259" key="1">
    <source>
        <dbReference type="PROSITE" id="PS50234"/>
    </source>
</evidence>
<keyword evidence="3" id="KW-1185">Reference proteome</keyword>
<accession>A0ABN1Q987</accession>
<evidence type="ECO:0000313" key="3">
    <source>
        <dbReference type="Proteomes" id="UP001501578"/>
    </source>
</evidence>
<dbReference type="PROSITE" id="PS50234">
    <property type="entry name" value="VWFA"/>
    <property type="match status" value="1"/>
</dbReference>
<dbReference type="SUPFAM" id="SSF53300">
    <property type="entry name" value="vWA-like"/>
    <property type="match status" value="1"/>
</dbReference>
<protein>
    <submittedName>
        <fullName evidence="2">Substrate-binding domain-containing protein</fullName>
    </submittedName>
</protein>
<dbReference type="CDD" id="cd00198">
    <property type="entry name" value="vWFA"/>
    <property type="match status" value="1"/>
</dbReference>
<reference evidence="2 3" key="1">
    <citation type="journal article" date="2019" name="Int. J. Syst. Evol. Microbiol.">
        <title>The Global Catalogue of Microorganisms (GCM) 10K type strain sequencing project: providing services to taxonomists for standard genome sequencing and annotation.</title>
        <authorList>
            <consortium name="The Broad Institute Genomics Platform"/>
            <consortium name="The Broad Institute Genome Sequencing Center for Infectious Disease"/>
            <person name="Wu L."/>
            <person name="Ma J."/>
        </authorList>
    </citation>
    <scope>NUCLEOTIDE SEQUENCE [LARGE SCALE GENOMIC DNA]</scope>
    <source>
        <strain evidence="2 3">JCM 11136</strain>
    </source>
</reference>
<name>A0ABN1Q987_9ACTN</name>
<gene>
    <name evidence="2" type="ORF">GCM10009560_50100</name>
</gene>
<dbReference type="InterPro" id="IPR036465">
    <property type="entry name" value="vWFA_dom_sf"/>
</dbReference>
<evidence type="ECO:0000313" key="2">
    <source>
        <dbReference type="EMBL" id="GAA0939400.1"/>
    </source>
</evidence>
<proteinExistence type="predicted"/>
<dbReference type="Proteomes" id="UP001501578">
    <property type="component" value="Unassembled WGS sequence"/>
</dbReference>
<dbReference type="InterPro" id="IPR002035">
    <property type="entry name" value="VWF_A"/>
</dbReference>
<comment type="caution">
    <text evidence="2">The sequence shown here is derived from an EMBL/GenBank/DDBJ whole genome shotgun (WGS) entry which is preliminary data.</text>
</comment>
<organism evidence="2 3">
    <name type="scientific">Nonomuraea longicatena</name>
    <dbReference type="NCBI Taxonomy" id="83682"/>
    <lineage>
        <taxon>Bacteria</taxon>
        <taxon>Bacillati</taxon>
        <taxon>Actinomycetota</taxon>
        <taxon>Actinomycetes</taxon>
        <taxon>Streptosporangiales</taxon>
        <taxon>Streptosporangiaceae</taxon>
        <taxon>Nonomuraea</taxon>
    </lineage>
</organism>
<dbReference type="SUPFAM" id="SSF53850">
    <property type="entry name" value="Periplasmic binding protein-like II"/>
    <property type="match status" value="1"/>
</dbReference>
<dbReference type="EMBL" id="BAAAHQ010000025">
    <property type="protein sequence ID" value="GAA0939400.1"/>
    <property type="molecule type" value="Genomic_DNA"/>
</dbReference>
<dbReference type="Gene3D" id="3.40.50.410">
    <property type="entry name" value="von Willebrand factor, type A domain"/>
    <property type="match status" value="1"/>
</dbReference>
<feature type="domain" description="VWFA" evidence="1">
    <location>
        <begin position="340"/>
        <end position="525"/>
    </location>
</feature>
<dbReference type="RefSeq" id="WP_343952451.1">
    <property type="nucleotide sequence ID" value="NZ_BAAAHQ010000025.1"/>
</dbReference>